<dbReference type="AlphaFoldDB" id="A0AAP9XL04"/>
<evidence type="ECO:0000313" key="2">
    <source>
        <dbReference type="EMBL" id="QPF06634.1"/>
    </source>
</evidence>
<sequence length="106" mass="11798">MNQKINVCLLSEAINGFMKEGFSLILISCEPYGEIVAMINLLLKFAQLLINNFALIDYAAKQAALSTLGRRRAWRESNRAWREATDAERGAGLPGRGAEGRRSVRN</sequence>
<gene>
    <name evidence="2" type="ORF">IMO34_14745</name>
</gene>
<evidence type="ECO:0000256" key="1">
    <source>
        <dbReference type="SAM" id="MobiDB-lite"/>
    </source>
</evidence>
<feature type="region of interest" description="Disordered" evidence="1">
    <location>
        <begin position="75"/>
        <end position="106"/>
    </location>
</feature>
<organism evidence="2 3">
    <name type="scientific">Raoultella terrigena</name>
    <name type="common">Klebsiella terrigena</name>
    <dbReference type="NCBI Taxonomy" id="577"/>
    <lineage>
        <taxon>Bacteria</taxon>
        <taxon>Pseudomonadati</taxon>
        <taxon>Pseudomonadota</taxon>
        <taxon>Gammaproteobacteria</taxon>
        <taxon>Enterobacterales</taxon>
        <taxon>Enterobacteriaceae</taxon>
        <taxon>Klebsiella/Raoultella group</taxon>
        <taxon>Raoultella</taxon>
    </lineage>
</organism>
<evidence type="ECO:0000313" key="3">
    <source>
        <dbReference type="Proteomes" id="UP000594500"/>
    </source>
</evidence>
<name>A0AAP9XL04_RAOTE</name>
<feature type="compositionally biased region" description="Basic and acidic residues" evidence="1">
    <location>
        <begin position="75"/>
        <end position="89"/>
    </location>
</feature>
<protein>
    <submittedName>
        <fullName evidence="2">Uncharacterized protein</fullName>
    </submittedName>
</protein>
<proteinExistence type="predicted"/>
<dbReference type="EMBL" id="CP062916">
    <property type="protein sequence ID" value="QPF06634.1"/>
    <property type="molecule type" value="Genomic_DNA"/>
</dbReference>
<accession>A0AAP9XL04</accession>
<reference evidence="2 3" key="1">
    <citation type="submission" date="2020-10" db="EMBL/GenBank/DDBJ databases">
        <title>Resistance determinants and their genetic context in bacteria from a longitudinal study of pigs reared under conventional and antibiotic-free husbandry practices.</title>
        <authorList>
            <person name="Poulin-Laprade D."/>
            <person name="Brouard J.-S."/>
            <person name="Gagnon N."/>
            <person name="Turcotte A."/>
            <person name="Langlois A."/>
            <person name="Matte J.J."/>
            <person name="Carrillo C.D."/>
            <person name="Zaheer R."/>
            <person name="McAllister T."/>
            <person name="Topp E."/>
            <person name="Talbot G."/>
        </authorList>
    </citation>
    <scope>NUCLEOTIDE SEQUENCE [LARGE SCALE GENOMIC DNA]</scope>
    <source>
        <strain evidence="2 3">Res13-Abat-PEB01-P1-04-A</strain>
    </source>
</reference>
<dbReference type="RefSeq" id="WP_141334521.1">
    <property type="nucleotide sequence ID" value="NZ_BJNO01000001.1"/>
</dbReference>
<dbReference type="Proteomes" id="UP000594500">
    <property type="component" value="Chromosome"/>
</dbReference>